<organism evidence="4 5">
    <name type="scientific">Ensete ventricosum</name>
    <name type="common">Abyssinian banana</name>
    <name type="synonym">Musa ensete</name>
    <dbReference type="NCBI Taxonomy" id="4639"/>
    <lineage>
        <taxon>Eukaryota</taxon>
        <taxon>Viridiplantae</taxon>
        <taxon>Streptophyta</taxon>
        <taxon>Embryophyta</taxon>
        <taxon>Tracheophyta</taxon>
        <taxon>Spermatophyta</taxon>
        <taxon>Magnoliopsida</taxon>
        <taxon>Liliopsida</taxon>
        <taxon>Zingiberales</taxon>
        <taxon>Musaceae</taxon>
        <taxon>Ensete</taxon>
    </lineage>
</organism>
<dbReference type="Gene3D" id="3.30.470.20">
    <property type="entry name" value="ATP-grasp fold, B domain"/>
    <property type="match status" value="1"/>
</dbReference>
<protein>
    <submittedName>
        <fullName evidence="4">Uncharacterized protein</fullName>
    </submittedName>
</protein>
<dbReference type="GO" id="GO:0033857">
    <property type="term" value="F:5-diphosphoinositol pentakisphosphate 1-kinase activity"/>
    <property type="evidence" value="ECO:0007669"/>
    <property type="project" value="TreeGrafter"/>
</dbReference>
<proteinExistence type="predicted"/>
<gene>
    <name evidence="4" type="ORF">B296_00011865</name>
</gene>
<dbReference type="GO" id="GO:0032958">
    <property type="term" value="P:inositol phosphate biosynthetic process"/>
    <property type="evidence" value="ECO:0007669"/>
    <property type="project" value="TreeGrafter"/>
</dbReference>
<comment type="caution">
    <text evidence="4">The sequence shown here is derived from an EMBL/GenBank/DDBJ whole genome shotgun (WGS) entry which is preliminary data.</text>
</comment>
<comment type="catalytic activity">
    <reaction evidence="1">
        <text>5-diphospho-1D-myo-inositol 1,2,3,4,6-pentakisphosphate + ATP + H(+) = 1,5-bis(diphospho)-1D-myo-inositol 2,3,4,6-tetrakisphosphate + ADP</text>
        <dbReference type="Rhea" id="RHEA:10276"/>
        <dbReference type="ChEBI" id="CHEBI:15378"/>
        <dbReference type="ChEBI" id="CHEBI:30616"/>
        <dbReference type="ChEBI" id="CHEBI:58628"/>
        <dbReference type="ChEBI" id="CHEBI:77983"/>
        <dbReference type="ChEBI" id="CHEBI:456216"/>
        <dbReference type="EC" id="2.7.4.24"/>
    </reaction>
    <physiologicalReaction direction="left-to-right" evidence="1">
        <dbReference type="Rhea" id="RHEA:10277"/>
    </physiologicalReaction>
</comment>
<accession>A0A427B9L8</accession>
<dbReference type="PANTHER" id="PTHR12750:SF9">
    <property type="entry name" value="INOSITOL HEXAKISPHOSPHATE AND DIPHOSPHOINOSITOL-PENTAKISPHOSPHATE KINASE"/>
    <property type="match status" value="1"/>
</dbReference>
<feature type="compositionally biased region" description="Basic and acidic residues" evidence="3">
    <location>
        <begin position="147"/>
        <end position="156"/>
    </location>
</feature>
<evidence type="ECO:0000313" key="5">
    <source>
        <dbReference type="Proteomes" id="UP000287651"/>
    </source>
</evidence>
<comment type="catalytic activity">
    <reaction evidence="2">
        <text>1D-myo-inositol hexakisphosphate + ATP = 1-diphospho-1D-myo-inositol 2,3,4,5,6-pentakisphosphate + ADP</text>
        <dbReference type="Rhea" id="RHEA:37459"/>
        <dbReference type="ChEBI" id="CHEBI:30616"/>
        <dbReference type="ChEBI" id="CHEBI:58130"/>
        <dbReference type="ChEBI" id="CHEBI:74946"/>
        <dbReference type="ChEBI" id="CHEBI:456216"/>
        <dbReference type="EC" id="2.7.4.24"/>
    </reaction>
    <physiologicalReaction direction="left-to-right" evidence="2">
        <dbReference type="Rhea" id="RHEA:37460"/>
    </physiologicalReaction>
</comment>
<dbReference type="PANTHER" id="PTHR12750">
    <property type="entry name" value="DIPHOSPHOINOSITOL PENTAKISPHOSPHATE KINASE"/>
    <property type="match status" value="1"/>
</dbReference>
<dbReference type="AlphaFoldDB" id="A0A427B9L8"/>
<dbReference type="InterPro" id="IPR037446">
    <property type="entry name" value="His_Pase_VIP1"/>
</dbReference>
<evidence type="ECO:0000313" key="4">
    <source>
        <dbReference type="EMBL" id="RRT85123.1"/>
    </source>
</evidence>
<evidence type="ECO:0000256" key="1">
    <source>
        <dbReference type="ARBA" id="ARBA00033696"/>
    </source>
</evidence>
<sequence length="251" mass="28725">MKELFRKVGNRSSEFHPEVRRVRREGSYIYEEFMPTGGTDVKVDSEECHSAVKVGSIDREKRDVDMRQQIGVPWARQPYGIAEFDVNEKVNCNRLREPDKSEDKVEQANVVERARKRRRVYMGSTIQKPSVDQNGGGLGVPQCRRGGSTDREERDANARQRIVRPLAWQCDGTTEARLSWSHRSLALMEGERWSFFFSLFFFLPPSIDIARNRPLKAEIDRYHLISVDNGAEIAPIDQIAGGLCIGQLADR</sequence>
<dbReference type="EMBL" id="AMZH03000174">
    <property type="protein sequence ID" value="RRT85123.1"/>
    <property type="molecule type" value="Genomic_DNA"/>
</dbReference>
<name>A0A427B9L8_ENSVE</name>
<dbReference type="Proteomes" id="UP000287651">
    <property type="component" value="Unassembled WGS sequence"/>
</dbReference>
<evidence type="ECO:0000256" key="3">
    <source>
        <dbReference type="SAM" id="MobiDB-lite"/>
    </source>
</evidence>
<feature type="region of interest" description="Disordered" evidence="3">
    <location>
        <begin position="127"/>
        <end position="156"/>
    </location>
</feature>
<reference evidence="4 5" key="1">
    <citation type="journal article" date="2014" name="Agronomy (Basel)">
        <title>A Draft Genome Sequence for Ensete ventricosum, the Drought-Tolerant Tree Against Hunger.</title>
        <authorList>
            <person name="Harrison J."/>
            <person name="Moore K.A."/>
            <person name="Paszkiewicz K."/>
            <person name="Jones T."/>
            <person name="Grant M."/>
            <person name="Ambacheew D."/>
            <person name="Muzemil S."/>
            <person name="Studholme D.J."/>
        </authorList>
    </citation>
    <scope>NUCLEOTIDE SEQUENCE [LARGE SCALE GENOMIC DNA]</scope>
</reference>
<dbReference type="GO" id="GO:0006020">
    <property type="term" value="P:inositol metabolic process"/>
    <property type="evidence" value="ECO:0007669"/>
    <property type="project" value="TreeGrafter"/>
</dbReference>
<evidence type="ECO:0000256" key="2">
    <source>
        <dbReference type="ARBA" id="ARBA00034629"/>
    </source>
</evidence>
<dbReference type="GO" id="GO:0000828">
    <property type="term" value="F:inositol hexakisphosphate kinase activity"/>
    <property type="evidence" value="ECO:0007669"/>
    <property type="project" value="TreeGrafter"/>
</dbReference>